<dbReference type="InterPro" id="IPR050309">
    <property type="entry name" value="Type-B_Carboxylest/Lipase"/>
</dbReference>
<keyword evidence="3" id="KW-0732">Signal</keyword>
<feature type="chain" id="PRO_5020816176" description="Carboxylic ester hydrolase" evidence="3">
    <location>
        <begin position="23"/>
        <end position="572"/>
    </location>
</feature>
<accession>A0A4S8MS49</accession>
<dbReference type="PANTHER" id="PTHR11559">
    <property type="entry name" value="CARBOXYLESTERASE"/>
    <property type="match status" value="1"/>
</dbReference>
<evidence type="ECO:0000256" key="1">
    <source>
        <dbReference type="ARBA" id="ARBA00005964"/>
    </source>
</evidence>
<dbReference type="Pfam" id="PF00135">
    <property type="entry name" value="COesterase"/>
    <property type="match status" value="1"/>
</dbReference>
<reference evidence="6 7" key="1">
    <citation type="journal article" date="2019" name="Nat. Ecol. Evol.">
        <title>Megaphylogeny resolves global patterns of mushroom evolution.</title>
        <authorList>
            <person name="Varga T."/>
            <person name="Krizsan K."/>
            <person name="Foldi C."/>
            <person name="Dima B."/>
            <person name="Sanchez-Garcia M."/>
            <person name="Sanchez-Ramirez S."/>
            <person name="Szollosi G.J."/>
            <person name="Szarkandi J.G."/>
            <person name="Papp V."/>
            <person name="Albert L."/>
            <person name="Andreopoulos W."/>
            <person name="Angelini C."/>
            <person name="Antonin V."/>
            <person name="Barry K.W."/>
            <person name="Bougher N.L."/>
            <person name="Buchanan P."/>
            <person name="Buyck B."/>
            <person name="Bense V."/>
            <person name="Catcheside P."/>
            <person name="Chovatia M."/>
            <person name="Cooper J."/>
            <person name="Damon W."/>
            <person name="Desjardin D."/>
            <person name="Finy P."/>
            <person name="Geml J."/>
            <person name="Haridas S."/>
            <person name="Hughes K."/>
            <person name="Justo A."/>
            <person name="Karasinski D."/>
            <person name="Kautmanova I."/>
            <person name="Kiss B."/>
            <person name="Kocsube S."/>
            <person name="Kotiranta H."/>
            <person name="LaButti K.M."/>
            <person name="Lechner B.E."/>
            <person name="Liimatainen K."/>
            <person name="Lipzen A."/>
            <person name="Lukacs Z."/>
            <person name="Mihaltcheva S."/>
            <person name="Morgado L.N."/>
            <person name="Niskanen T."/>
            <person name="Noordeloos M.E."/>
            <person name="Ohm R.A."/>
            <person name="Ortiz-Santana B."/>
            <person name="Ovrebo C."/>
            <person name="Racz N."/>
            <person name="Riley R."/>
            <person name="Savchenko A."/>
            <person name="Shiryaev A."/>
            <person name="Soop K."/>
            <person name="Spirin V."/>
            <person name="Szebenyi C."/>
            <person name="Tomsovsky M."/>
            <person name="Tulloss R.E."/>
            <person name="Uehling J."/>
            <person name="Grigoriev I.V."/>
            <person name="Vagvolgyi C."/>
            <person name="Papp T."/>
            <person name="Martin F.M."/>
            <person name="Miettinen O."/>
            <person name="Hibbett D.S."/>
            <person name="Nagy L.G."/>
        </authorList>
    </citation>
    <scope>NUCLEOTIDE SEQUENCE [LARGE SCALE GENOMIC DNA]</scope>
    <source>
        <strain evidence="6 7">CBS 962.96</strain>
    </source>
</reference>
<dbReference type="InterPro" id="IPR019826">
    <property type="entry name" value="Carboxylesterase_B_AS"/>
</dbReference>
<proteinExistence type="inferred from homology"/>
<feature type="domain" description="Carboxylesterase type B" evidence="5">
    <location>
        <begin position="23"/>
        <end position="505"/>
    </location>
</feature>
<gene>
    <name evidence="6" type="ORF">K435DRAFT_773639</name>
</gene>
<dbReference type="InterPro" id="IPR002018">
    <property type="entry name" value="CarbesteraseB"/>
</dbReference>
<dbReference type="EMBL" id="ML179047">
    <property type="protein sequence ID" value="THV05681.1"/>
    <property type="molecule type" value="Genomic_DNA"/>
</dbReference>
<dbReference type="Gene3D" id="3.40.50.1820">
    <property type="entry name" value="alpha/beta hydrolase"/>
    <property type="match status" value="1"/>
</dbReference>
<feature type="compositionally biased region" description="Low complexity" evidence="4">
    <location>
        <begin position="538"/>
        <end position="549"/>
    </location>
</feature>
<dbReference type="PROSITE" id="PS00122">
    <property type="entry name" value="CARBOXYLESTERASE_B_1"/>
    <property type="match status" value="1"/>
</dbReference>
<name>A0A4S8MS49_DENBC</name>
<dbReference type="GO" id="GO:0016787">
    <property type="term" value="F:hydrolase activity"/>
    <property type="evidence" value="ECO:0007669"/>
    <property type="project" value="UniProtKB-KW"/>
</dbReference>
<organism evidence="6 7">
    <name type="scientific">Dendrothele bispora (strain CBS 962.96)</name>
    <dbReference type="NCBI Taxonomy" id="1314807"/>
    <lineage>
        <taxon>Eukaryota</taxon>
        <taxon>Fungi</taxon>
        <taxon>Dikarya</taxon>
        <taxon>Basidiomycota</taxon>
        <taxon>Agaricomycotina</taxon>
        <taxon>Agaricomycetes</taxon>
        <taxon>Agaricomycetidae</taxon>
        <taxon>Agaricales</taxon>
        <taxon>Agaricales incertae sedis</taxon>
        <taxon>Dendrothele</taxon>
    </lineage>
</organism>
<dbReference type="AlphaFoldDB" id="A0A4S8MS49"/>
<evidence type="ECO:0000256" key="2">
    <source>
        <dbReference type="ARBA" id="ARBA00022801"/>
    </source>
</evidence>
<protein>
    <recommendedName>
        <fullName evidence="3">Carboxylic ester hydrolase</fullName>
        <ecNumber evidence="3">3.1.1.-</ecNumber>
    </recommendedName>
</protein>
<dbReference type="OrthoDB" id="408631at2759"/>
<feature type="signal peptide" evidence="3">
    <location>
        <begin position="1"/>
        <end position="22"/>
    </location>
</feature>
<evidence type="ECO:0000313" key="7">
    <source>
        <dbReference type="Proteomes" id="UP000297245"/>
    </source>
</evidence>
<feature type="region of interest" description="Disordered" evidence="4">
    <location>
        <begin position="531"/>
        <end position="550"/>
    </location>
</feature>
<keyword evidence="2 3" id="KW-0378">Hydrolase</keyword>
<dbReference type="EC" id="3.1.1.-" evidence="3"/>
<dbReference type="Proteomes" id="UP000297245">
    <property type="component" value="Unassembled WGS sequence"/>
</dbReference>
<evidence type="ECO:0000256" key="3">
    <source>
        <dbReference type="RuleBase" id="RU361235"/>
    </source>
</evidence>
<evidence type="ECO:0000313" key="6">
    <source>
        <dbReference type="EMBL" id="THV05681.1"/>
    </source>
</evidence>
<evidence type="ECO:0000259" key="5">
    <source>
        <dbReference type="Pfam" id="PF00135"/>
    </source>
</evidence>
<sequence>MALLSILTLFSVLASLFLGSNAQQPSVSLDYGTFIGSDDSSTGITSYLGIRFADPPTGELRWKAAVSPPSSNVGTVDATGFANICIGIGQTGNQASEDCLFGNVFVPSGTTSDDGLPVMVWFHGGGFQSGSTRDFDPTMLIKSSAHPMLFASFAYRLGALGFMGGSRIKEDGQLNIGLQDQRVALAWVQRYISSFGGDPNRVTISGQSGGAGCAMFHLLANDGDTGGLFHAAMGESPSLSFTPTFDSNFVEGLFNQFSSNAGCGTNTSSNVMFCLRSADIGSLTQAWGKLVTNRTSTLFNFAPIVDGDLIRSEPVSAFRSGNFADVPVLFGSNTNEGSGWSAGLRNAAANTAEKNATEQTVSNFLRGQWPSLSQASFNEGLQLYPRNSFDSVNGQGAQMYGEARYICTAGLITASLSGAGQQAFQYHYNNPHLGSFHGSELGGLFPTQNSLSRANVQDLELFQAMREYWSAFVTTWTPTSSSANVDWDVVSNTTDGSPRILLQPGGIQMEDITDLLDRRCAFWHDSLGGQALSEMSPDDPSGPSGSTSDASRKSVAYGLLLKMCVVVLMILQ</sequence>
<evidence type="ECO:0000256" key="4">
    <source>
        <dbReference type="SAM" id="MobiDB-lite"/>
    </source>
</evidence>
<comment type="similarity">
    <text evidence="1 3">Belongs to the type-B carboxylesterase/lipase family.</text>
</comment>
<dbReference type="SUPFAM" id="SSF53474">
    <property type="entry name" value="alpha/beta-Hydrolases"/>
    <property type="match status" value="1"/>
</dbReference>
<dbReference type="InterPro" id="IPR029058">
    <property type="entry name" value="AB_hydrolase_fold"/>
</dbReference>
<keyword evidence="7" id="KW-1185">Reference proteome</keyword>